<sequence>MPEGDIGKLIIEQFFPSDGWERDNKFTNLTAEIKSISEYTGLNFNEVYNLPYSLFLLYKKESWIYGLKQFEKGREFLKTLWELEQTETDKKAVEKYKAMRGGE</sequence>
<accession>A0A8H9UV99</accession>
<protein>
    <submittedName>
        <fullName evidence="1">Uncharacterized protein</fullName>
    </submittedName>
</protein>
<gene>
    <name evidence="1" type="ORF">I9080_000019</name>
</gene>
<dbReference type="Proteomes" id="UP000859547">
    <property type="component" value="Unassembled WGS sequence"/>
</dbReference>
<proteinExistence type="predicted"/>
<dbReference type="AlphaFoldDB" id="A0A8H9UV99"/>
<organism evidence="1">
    <name type="scientific">Clostridium perfringens</name>
    <dbReference type="NCBI Taxonomy" id="1502"/>
    <lineage>
        <taxon>Bacteria</taxon>
        <taxon>Bacillati</taxon>
        <taxon>Bacillota</taxon>
        <taxon>Clostridia</taxon>
        <taxon>Eubacteriales</taxon>
        <taxon>Clostridiaceae</taxon>
        <taxon>Clostridium</taxon>
    </lineage>
</organism>
<name>A0A8H9UV99_CLOPF</name>
<comment type="caution">
    <text evidence="1">The sequence shown here is derived from an EMBL/GenBank/DDBJ whole genome shotgun (WGS) entry which is preliminary data.</text>
</comment>
<reference evidence="1" key="1">
    <citation type="journal article" date="2018" name="Genome Biol.">
        <title>SKESA: strategic k-mer extension for scrupulous assemblies.</title>
        <authorList>
            <person name="Souvorov A."/>
            <person name="Agarwala R."/>
            <person name="Lipman D.J."/>
        </authorList>
    </citation>
    <scope>NUCLEOTIDE SEQUENCE</scope>
    <source>
        <strain evidence="1">C8</strain>
    </source>
</reference>
<dbReference type="EMBL" id="DACTCB010000001">
    <property type="protein sequence ID" value="HAT4306271.1"/>
    <property type="molecule type" value="Genomic_DNA"/>
</dbReference>
<evidence type="ECO:0000313" key="1">
    <source>
        <dbReference type="EMBL" id="HAT4306271.1"/>
    </source>
</evidence>
<reference evidence="1" key="2">
    <citation type="submission" date="2020-07" db="EMBL/GenBank/DDBJ databases">
        <authorList>
            <consortium name="NCBI Pathogen Detection Project"/>
        </authorList>
    </citation>
    <scope>NUCLEOTIDE SEQUENCE</scope>
    <source>
        <strain evidence="1">C8</strain>
    </source>
</reference>